<sequence>MMKVLVTGSSGHLGSGLVKHLRDKGVDVVSIDIKEGEGTDYVVSILDSTTLRKIMEGVDTVVHTATLHKPHVATHAYSEFVDVNIKGTLNLLQISSELAVKSFVFTSTTSTFGDALVPERGKPSERIDEKTKIIPKNIYGVTKVSAEDLCRIFSRNHDLPCVVLRLSRFFQEEDDSPLARDLYNSDNLKCNEFLHRRVDIQDAVDAVVLAIEKAPKIKFSRLVISATTPFKNEDLEALRLDAKSVVSKHYPQLERIYESKGWKMYKSIDRVYFNDKARQVLGWRPKYNFAYVLNCIDSGLDYRSPLARYIGSKGYHEIDFWMGHIRLVTRNQT</sequence>
<organism evidence="4 5">
    <name type="scientific">Vibrio maritimus</name>
    <dbReference type="NCBI Taxonomy" id="990268"/>
    <lineage>
        <taxon>Bacteria</taxon>
        <taxon>Pseudomonadati</taxon>
        <taxon>Pseudomonadota</taxon>
        <taxon>Gammaproteobacteria</taxon>
        <taxon>Vibrionales</taxon>
        <taxon>Vibrionaceae</taxon>
        <taxon>Vibrio</taxon>
    </lineage>
</organism>
<reference evidence="4 5" key="1">
    <citation type="submission" date="2014-09" db="EMBL/GenBank/DDBJ databases">
        <title>Vibrio maritimus JCM 19235. (C45) whole genome shotgun sequence.</title>
        <authorList>
            <person name="Sawabe T."/>
            <person name="Meirelles P."/>
            <person name="Nakanishi M."/>
            <person name="Sayaka M."/>
            <person name="Hattori M."/>
            <person name="Ohkuma M."/>
        </authorList>
    </citation>
    <scope>NUCLEOTIDE SEQUENCE [LARGE SCALE GENOMIC DNA]</scope>
    <source>
        <strain evidence="5">JCM19235</strain>
    </source>
</reference>
<dbReference type="EC" id="5.1.3.2" evidence="4"/>
<evidence type="ECO:0000313" key="4">
    <source>
        <dbReference type="EMBL" id="GAL20383.1"/>
    </source>
</evidence>
<dbReference type="InterPro" id="IPR036291">
    <property type="entry name" value="NAD(P)-bd_dom_sf"/>
</dbReference>
<comment type="similarity">
    <text evidence="2">Belongs to the NAD(P)-dependent epimerase/dehydratase family.</text>
</comment>
<comment type="caution">
    <text evidence="4">The sequence shown here is derived from an EMBL/GenBank/DDBJ whole genome shotgun (WGS) entry which is preliminary data.</text>
</comment>
<dbReference type="AlphaFoldDB" id="A0A090S0R7"/>
<accession>A0A090S0R7</accession>
<protein>
    <submittedName>
        <fullName evidence="4">UDP-glucose 4-epimerase</fullName>
        <ecNumber evidence="4">5.1.3.2</ecNumber>
    </submittedName>
</protein>
<gene>
    <name evidence="4" type="ORF">JCM19235_3385</name>
</gene>
<dbReference type="EMBL" id="BBMR01000006">
    <property type="protein sequence ID" value="GAL20383.1"/>
    <property type="molecule type" value="Genomic_DNA"/>
</dbReference>
<evidence type="ECO:0000313" key="5">
    <source>
        <dbReference type="Proteomes" id="UP000029228"/>
    </source>
</evidence>
<dbReference type="SUPFAM" id="SSF51735">
    <property type="entry name" value="NAD(P)-binding Rossmann-fold domains"/>
    <property type="match status" value="1"/>
</dbReference>
<dbReference type="CDD" id="cd08946">
    <property type="entry name" value="SDR_e"/>
    <property type="match status" value="1"/>
</dbReference>
<dbReference type="GO" id="GO:0003978">
    <property type="term" value="F:UDP-glucose 4-epimerase activity"/>
    <property type="evidence" value="ECO:0007669"/>
    <property type="project" value="UniProtKB-EC"/>
</dbReference>
<dbReference type="Pfam" id="PF01370">
    <property type="entry name" value="Epimerase"/>
    <property type="match status" value="1"/>
</dbReference>
<dbReference type="Proteomes" id="UP000029228">
    <property type="component" value="Unassembled WGS sequence"/>
</dbReference>
<proteinExistence type="inferred from homology"/>
<name>A0A090S0R7_9VIBR</name>
<dbReference type="PANTHER" id="PTHR43000">
    <property type="entry name" value="DTDP-D-GLUCOSE 4,6-DEHYDRATASE-RELATED"/>
    <property type="match status" value="1"/>
</dbReference>
<dbReference type="STRING" id="990268.JCM19235_3385"/>
<evidence type="ECO:0000256" key="2">
    <source>
        <dbReference type="ARBA" id="ARBA00007637"/>
    </source>
</evidence>
<comment type="pathway">
    <text evidence="1">Bacterial outer membrane biogenesis; LPS O-antigen biosynthesis.</text>
</comment>
<evidence type="ECO:0000256" key="1">
    <source>
        <dbReference type="ARBA" id="ARBA00005125"/>
    </source>
</evidence>
<feature type="domain" description="NAD-dependent epimerase/dehydratase" evidence="3">
    <location>
        <begin position="4"/>
        <end position="213"/>
    </location>
</feature>
<keyword evidence="5" id="KW-1185">Reference proteome</keyword>
<keyword evidence="4" id="KW-0413">Isomerase</keyword>
<evidence type="ECO:0000259" key="3">
    <source>
        <dbReference type="Pfam" id="PF01370"/>
    </source>
</evidence>
<dbReference type="Gene3D" id="3.40.50.720">
    <property type="entry name" value="NAD(P)-binding Rossmann-like Domain"/>
    <property type="match status" value="1"/>
</dbReference>
<dbReference type="InterPro" id="IPR001509">
    <property type="entry name" value="Epimerase_deHydtase"/>
</dbReference>